<dbReference type="EMBL" id="JANHOG010000815">
    <property type="protein sequence ID" value="KAJ3551341.1"/>
    <property type="molecule type" value="Genomic_DNA"/>
</dbReference>
<evidence type="ECO:0000313" key="1">
    <source>
        <dbReference type="EMBL" id="KAJ3551341.1"/>
    </source>
</evidence>
<gene>
    <name evidence="1" type="ORF">NM688_g4761</name>
</gene>
<sequence length="391" mass="43148">MDKYVTVIKKRARSQDEEKQDKQRSEGRYHPYRKGKPFERQPGDWMEKRRLENLLAPLVKDGAKPSKAALTKHLLNTLSDESNPITHSDIYHRSGHQRSDGRVNQTLYLQSRSKKLEEQLPERRIDGTGVLRGVSVYIDGYISVTTDIEMKKLVALAGGEISYTASGATHILTSQQLNGAKTHKLLTSKSKCKVHVVRPEWVFDSINAGKRLPERNYAVLKGTTPSVADLYGAGPSSKAAAQLSDARATFHSAGTVAALNCLLDAAQGISVRFWILLMVAYRRIISTGSKGYIEVMFSVRANHVSGKVANAGDIISLAAETLVLGHGKTPPRRDCRRLPAVHSTPSSVMNLIAISCIVRRCYFCLLGASLQPDSAAQRFQLDSLPPPIFMQ</sequence>
<comment type="caution">
    <text evidence="1">The sequence shown here is derived from an EMBL/GenBank/DDBJ whole genome shotgun (WGS) entry which is preliminary data.</text>
</comment>
<organism evidence="1 2">
    <name type="scientific">Phlebia brevispora</name>
    <dbReference type="NCBI Taxonomy" id="194682"/>
    <lineage>
        <taxon>Eukaryota</taxon>
        <taxon>Fungi</taxon>
        <taxon>Dikarya</taxon>
        <taxon>Basidiomycota</taxon>
        <taxon>Agaricomycotina</taxon>
        <taxon>Agaricomycetes</taxon>
        <taxon>Polyporales</taxon>
        <taxon>Meruliaceae</taxon>
        <taxon>Phlebia</taxon>
    </lineage>
</organism>
<dbReference type="Proteomes" id="UP001148662">
    <property type="component" value="Unassembled WGS sequence"/>
</dbReference>
<protein>
    <submittedName>
        <fullName evidence="1">Uncharacterized protein</fullName>
    </submittedName>
</protein>
<keyword evidence="2" id="KW-1185">Reference proteome</keyword>
<accession>A0ACC1T274</accession>
<reference evidence="1" key="1">
    <citation type="submission" date="2022-07" db="EMBL/GenBank/DDBJ databases">
        <title>Genome Sequence of Phlebia brevispora.</title>
        <authorList>
            <person name="Buettner E."/>
        </authorList>
    </citation>
    <scope>NUCLEOTIDE SEQUENCE</scope>
    <source>
        <strain evidence="1">MPL23</strain>
    </source>
</reference>
<evidence type="ECO:0000313" key="2">
    <source>
        <dbReference type="Proteomes" id="UP001148662"/>
    </source>
</evidence>
<name>A0ACC1T274_9APHY</name>
<proteinExistence type="predicted"/>